<keyword evidence="7 11" id="KW-1133">Transmembrane helix</keyword>
<keyword evidence="11" id="KW-1003">Cell membrane</keyword>
<dbReference type="GO" id="GO:0005886">
    <property type="term" value="C:plasma membrane"/>
    <property type="evidence" value="ECO:0007669"/>
    <property type="project" value="UniProtKB-SubCell"/>
</dbReference>
<keyword evidence="14" id="KW-1185">Reference proteome</keyword>
<evidence type="ECO:0000256" key="10">
    <source>
        <dbReference type="ARBA" id="ARBA00023310"/>
    </source>
</evidence>
<reference evidence="13 14" key="1">
    <citation type="submission" date="2016-03" db="EMBL/GenBank/DDBJ databases">
        <title>Pediococcus and Lactobacillus from brewery environment - whole genome sequencing and assembly.</title>
        <authorList>
            <person name="Behr J."/>
            <person name="Geissler A.J."/>
            <person name="Vogel R.F."/>
        </authorList>
    </citation>
    <scope>NUCLEOTIDE SEQUENCE [LARGE SCALE GENOMIC DNA]</scope>
    <source>
        <strain evidence="13 14">TMW 1.1989</strain>
    </source>
</reference>
<dbReference type="OrthoDB" id="9789241at2"/>
<dbReference type="AlphaFoldDB" id="A0A192H4B5"/>
<dbReference type="Pfam" id="PF00119">
    <property type="entry name" value="ATP-synt_A"/>
    <property type="match status" value="1"/>
</dbReference>
<evidence type="ECO:0000256" key="11">
    <source>
        <dbReference type="HAMAP-Rule" id="MF_01393"/>
    </source>
</evidence>
<dbReference type="PROSITE" id="PS00449">
    <property type="entry name" value="ATPASE_A"/>
    <property type="match status" value="1"/>
</dbReference>
<dbReference type="GO" id="GO:0045259">
    <property type="term" value="C:proton-transporting ATP synthase complex"/>
    <property type="evidence" value="ECO:0007669"/>
    <property type="project" value="UniProtKB-KW"/>
</dbReference>
<dbReference type="GO" id="GO:0042777">
    <property type="term" value="P:proton motive force-driven plasma membrane ATP synthesis"/>
    <property type="evidence" value="ECO:0007669"/>
    <property type="project" value="TreeGrafter"/>
</dbReference>
<accession>A0A192H4B5</accession>
<evidence type="ECO:0000256" key="3">
    <source>
        <dbReference type="ARBA" id="ARBA00022448"/>
    </source>
</evidence>
<dbReference type="NCBIfam" id="NF004479">
    <property type="entry name" value="PRK05815.1-4"/>
    <property type="match status" value="1"/>
</dbReference>
<dbReference type="PANTHER" id="PTHR42823">
    <property type="entry name" value="ATP SYNTHASE SUBUNIT A, CHLOROPLASTIC"/>
    <property type="match status" value="1"/>
</dbReference>
<dbReference type="PANTHER" id="PTHR42823:SF3">
    <property type="entry name" value="ATP SYNTHASE SUBUNIT A, CHLOROPLASTIC"/>
    <property type="match status" value="1"/>
</dbReference>
<feature type="transmembrane region" description="Helical" evidence="11">
    <location>
        <begin position="114"/>
        <end position="132"/>
    </location>
</feature>
<evidence type="ECO:0000313" key="13">
    <source>
        <dbReference type="EMBL" id="ANK63215.1"/>
    </source>
</evidence>
<comment type="subcellular location">
    <subcellularLocation>
        <location evidence="11 12">Cell membrane</location>
        <topology evidence="11 12">Multi-pass membrane protein</topology>
    </subcellularLocation>
    <subcellularLocation>
        <location evidence="1">Membrane</location>
        <topology evidence="1">Multi-pass membrane protein</topology>
    </subcellularLocation>
</comment>
<dbReference type="CDD" id="cd00310">
    <property type="entry name" value="ATP-synt_Fo_a_6"/>
    <property type="match status" value="1"/>
</dbReference>
<keyword evidence="8 11" id="KW-0406">Ion transport</keyword>
<dbReference type="GeneID" id="42982753"/>
<evidence type="ECO:0000256" key="7">
    <source>
        <dbReference type="ARBA" id="ARBA00022989"/>
    </source>
</evidence>
<gene>
    <name evidence="11" type="primary">atpB</name>
    <name evidence="13" type="ORF">AYR53_10825</name>
</gene>
<organism evidence="13 14">
    <name type="scientific">Loigolactobacillus backii</name>
    <dbReference type="NCBI Taxonomy" id="375175"/>
    <lineage>
        <taxon>Bacteria</taxon>
        <taxon>Bacillati</taxon>
        <taxon>Bacillota</taxon>
        <taxon>Bacilli</taxon>
        <taxon>Lactobacillales</taxon>
        <taxon>Lactobacillaceae</taxon>
        <taxon>Loigolactobacillus</taxon>
    </lineage>
</organism>
<dbReference type="GO" id="GO:0046933">
    <property type="term" value="F:proton-transporting ATP synthase activity, rotational mechanism"/>
    <property type="evidence" value="ECO:0007669"/>
    <property type="project" value="UniProtKB-UniRule"/>
</dbReference>
<protein>
    <recommendedName>
        <fullName evidence="11 12">ATP synthase subunit a</fullName>
    </recommendedName>
    <alternativeName>
        <fullName evidence="11">ATP synthase F0 sector subunit a</fullName>
    </alternativeName>
    <alternativeName>
        <fullName evidence="11">F-ATPase subunit 6</fullName>
    </alternativeName>
</protein>
<evidence type="ECO:0000256" key="2">
    <source>
        <dbReference type="ARBA" id="ARBA00006810"/>
    </source>
</evidence>
<dbReference type="PRINTS" id="PR00123">
    <property type="entry name" value="ATPASEA"/>
</dbReference>
<dbReference type="InterPro" id="IPR045082">
    <property type="entry name" value="ATP_syn_F0_a_bact/chloroplast"/>
</dbReference>
<keyword evidence="10 11" id="KW-0066">ATP synthesis</keyword>
<dbReference type="RefSeq" id="WP_068280331.1">
    <property type="nucleotide sequence ID" value="NZ_CP014873.1"/>
</dbReference>
<evidence type="ECO:0000313" key="14">
    <source>
        <dbReference type="Proteomes" id="UP000078582"/>
    </source>
</evidence>
<evidence type="ECO:0000256" key="8">
    <source>
        <dbReference type="ARBA" id="ARBA00023065"/>
    </source>
</evidence>
<dbReference type="STRING" id="375175.AYR53_10825"/>
<dbReference type="SUPFAM" id="SSF81336">
    <property type="entry name" value="F1F0 ATP synthase subunit A"/>
    <property type="match status" value="1"/>
</dbReference>
<evidence type="ECO:0000256" key="6">
    <source>
        <dbReference type="ARBA" id="ARBA00022781"/>
    </source>
</evidence>
<feature type="transmembrane region" description="Helical" evidence="11">
    <location>
        <begin position="20"/>
        <end position="38"/>
    </location>
</feature>
<keyword evidence="5 11" id="KW-0812">Transmembrane</keyword>
<feature type="transmembrane region" description="Helical" evidence="11">
    <location>
        <begin position="209"/>
        <end position="230"/>
    </location>
</feature>
<dbReference type="InterPro" id="IPR023011">
    <property type="entry name" value="ATP_synth_F0_asu_AS"/>
</dbReference>
<keyword evidence="3 11" id="KW-0813">Transport</keyword>
<keyword evidence="4 11" id="KW-0138">CF(0)</keyword>
<dbReference type="HAMAP" id="MF_01393">
    <property type="entry name" value="ATP_synth_a_bact"/>
    <property type="match status" value="1"/>
</dbReference>
<feature type="transmembrane region" description="Helical" evidence="11">
    <location>
        <begin position="77"/>
        <end position="102"/>
    </location>
</feature>
<name>A0A192H4B5_9LACO</name>
<comment type="similarity">
    <text evidence="2 11 12">Belongs to the ATPase A chain family.</text>
</comment>
<keyword evidence="6 11" id="KW-0375">Hydrogen ion transport</keyword>
<proteinExistence type="inferred from homology"/>
<dbReference type="Proteomes" id="UP000078582">
    <property type="component" value="Chromosome"/>
</dbReference>
<feature type="transmembrane region" description="Helical" evidence="11">
    <location>
        <begin position="171"/>
        <end position="189"/>
    </location>
</feature>
<evidence type="ECO:0000256" key="4">
    <source>
        <dbReference type="ARBA" id="ARBA00022547"/>
    </source>
</evidence>
<evidence type="ECO:0000256" key="12">
    <source>
        <dbReference type="RuleBase" id="RU000483"/>
    </source>
</evidence>
<dbReference type="InterPro" id="IPR000568">
    <property type="entry name" value="ATP_synth_F0_asu"/>
</dbReference>
<evidence type="ECO:0000256" key="5">
    <source>
        <dbReference type="ARBA" id="ARBA00022692"/>
    </source>
</evidence>
<sequence length="237" mass="26379">MNEETYVVKFLGIPFNITNVISGLAAFAIVFCLVYFLSRNLAMKPTGKQNVLEWIIDFTNGIVSSNIPGEEGKRFNLFAFVLFLFIFVSNQMGLAVQIIVGGTTYLKSPTSDPMVTMSLALMVLLLAHFFGVQRFGVKGYLVNSYLRPVSFMLPIELLEEFTNFLTLSFRLYGNIFAGEVLLTLVGSVAKSHGLITTVVALPLEMVWQGFSVFIGSIQAYVFVTLSMVYISQKVEKE</sequence>
<dbReference type="Gene3D" id="1.20.120.220">
    <property type="entry name" value="ATP synthase, F0 complex, subunit A"/>
    <property type="match status" value="1"/>
</dbReference>
<evidence type="ECO:0000256" key="1">
    <source>
        <dbReference type="ARBA" id="ARBA00004141"/>
    </source>
</evidence>
<comment type="function">
    <text evidence="11 12">Key component of the proton channel; it plays a direct role in the translocation of protons across the membrane.</text>
</comment>
<dbReference type="NCBIfam" id="TIGR01131">
    <property type="entry name" value="ATP_synt_6_or_A"/>
    <property type="match status" value="1"/>
</dbReference>
<dbReference type="InterPro" id="IPR035908">
    <property type="entry name" value="F0_ATP_A_sf"/>
</dbReference>
<dbReference type="EMBL" id="CP014873">
    <property type="protein sequence ID" value="ANK63215.1"/>
    <property type="molecule type" value="Genomic_DNA"/>
</dbReference>
<evidence type="ECO:0000256" key="9">
    <source>
        <dbReference type="ARBA" id="ARBA00023136"/>
    </source>
</evidence>
<keyword evidence="9 11" id="KW-0472">Membrane</keyword>